<organism evidence="1 2">
    <name type="scientific">Halobacteriovorax marinus (strain ATCC BAA-682 / DSM 15412 / SJ)</name>
    <name type="common">Bacteriovorax marinus</name>
    <dbReference type="NCBI Taxonomy" id="862908"/>
    <lineage>
        <taxon>Bacteria</taxon>
        <taxon>Pseudomonadati</taxon>
        <taxon>Bdellovibrionota</taxon>
        <taxon>Bacteriovoracia</taxon>
        <taxon>Bacteriovoracales</taxon>
        <taxon>Halobacteriovoraceae</taxon>
        <taxon>Halobacteriovorax</taxon>
    </lineage>
</organism>
<dbReference type="RefSeq" id="WP_014245586.1">
    <property type="nucleotide sequence ID" value="NC_016620.1"/>
</dbReference>
<reference evidence="2" key="1">
    <citation type="journal article" date="2013" name="ISME J.">
        <title>A small predatory core genome in the divergent marine Bacteriovorax marinus SJ and the terrestrial Bdellovibrio bacteriovorus.</title>
        <authorList>
            <person name="Crossman L.C."/>
            <person name="Chen H."/>
            <person name="Cerdeno-Tarraga A.M."/>
            <person name="Brooks K."/>
            <person name="Quail M.A."/>
            <person name="Pineiro S.A."/>
            <person name="Hobley L."/>
            <person name="Sockett R.E."/>
            <person name="Bentley S.D."/>
            <person name="Parkhill J."/>
            <person name="Williams H.N."/>
            <person name="Stine O.C."/>
        </authorList>
    </citation>
    <scope>NUCLEOTIDE SEQUENCE [LARGE SCALE GENOMIC DNA]</scope>
    <source>
        <strain evidence="2">ATCC BAA-682 / DSM 15412 / SJ</strain>
    </source>
</reference>
<dbReference type="PATRIC" id="fig|862908.3.peg.2922"/>
<dbReference type="Proteomes" id="UP000008963">
    <property type="component" value="Chromosome"/>
</dbReference>
<evidence type="ECO:0000313" key="1">
    <source>
        <dbReference type="EMBL" id="CBW27815.1"/>
    </source>
</evidence>
<evidence type="ECO:0008006" key="3">
    <source>
        <dbReference type="Google" id="ProtNLM"/>
    </source>
</evidence>
<sequence length="305" mass="34898">MSRVLFILILTLITSSCEHYFYKDKEKVENFENFLKIKLSFEEDFKWNSSFVNGDPISRPVGSWQNLLESKSYCLNYRVPSPSNVGVLQVVRKKEANCPVLPTNNEEMSLQNINDLKVKFTTDHIKGKSIRNAVFGFKLSFEYLKEKRELEFSLINRMRSSEFTQAKMTKYSSSGTYRMNKGLRVTRDLDKKMRSSMWPGDWDLKESNQILFCEKKNKDCKIQGESFCGECLYGWEYVVDYNCSGGGSKVCSPVKCGQKGRPACPRGIAWSGIDARELCFDDSPAGFCESDLRVICAEDGILVCN</sequence>
<name>E1WZC7_HALMS</name>
<dbReference type="EMBL" id="FQ312005">
    <property type="protein sequence ID" value="CBW27815.1"/>
    <property type="molecule type" value="Genomic_DNA"/>
</dbReference>
<gene>
    <name evidence="1" type="ordered locus">BMS_3054</name>
</gene>
<protein>
    <recommendedName>
        <fullName evidence="3">Lipoprotein</fullName>
    </recommendedName>
</protein>
<dbReference type="PROSITE" id="PS51257">
    <property type="entry name" value="PROKAR_LIPOPROTEIN"/>
    <property type="match status" value="1"/>
</dbReference>
<dbReference type="KEGG" id="bmx:BMS_3054"/>
<dbReference type="STRING" id="862908.BMS_3054"/>
<accession>E1WZC7</accession>
<keyword evidence="2" id="KW-1185">Reference proteome</keyword>
<dbReference type="AlphaFoldDB" id="E1WZC7"/>
<dbReference type="OrthoDB" id="5290690at2"/>
<evidence type="ECO:0000313" key="2">
    <source>
        <dbReference type="Proteomes" id="UP000008963"/>
    </source>
</evidence>
<proteinExistence type="predicted"/>
<dbReference type="HOGENOM" id="CLU_911438_0_0_7"/>